<dbReference type="InterPro" id="IPR029471">
    <property type="entry name" value="HNH_5"/>
</dbReference>
<gene>
    <name evidence="2" type="ORF">Q31a_41930</name>
</gene>
<dbReference type="OrthoDB" id="9802901at2"/>
<dbReference type="SMART" id="SM00507">
    <property type="entry name" value="HNHc"/>
    <property type="match status" value="1"/>
</dbReference>
<dbReference type="AlphaFoldDB" id="A0A518GB82"/>
<accession>A0A518GB82</accession>
<dbReference type="PANTHER" id="PTHR33877">
    <property type="entry name" value="SLL1193 PROTEIN"/>
    <property type="match status" value="1"/>
</dbReference>
<feature type="domain" description="HNH nuclease" evidence="1">
    <location>
        <begin position="64"/>
        <end position="110"/>
    </location>
</feature>
<organism evidence="2 3">
    <name type="scientific">Aureliella helgolandensis</name>
    <dbReference type="NCBI Taxonomy" id="2527968"/>
    <lineage>
        <taxon>Bacteria</taxon>
        <taxon>Pseudomonadati</taxon>
        <taxon>Planctomycetota</taxon>
        <taxon>Planctomycetia</taxon>
        <taxon>Pirellulales</taxon>
        <taxon>Pirellulaceae</taxon>
        <taxon>Aureliella</taxon>
    </lineage>
</organism>
<protein>
    <submittedName>
        <fullName evidence="2">HNH endonuclease</fullName>
    </submittedName>
</protein>
<keyword evidence="2" id="KW-0540">Nuclease</keyword>
<dbReference type="PANTHER" id="PTHR33877:SF1">
    <property type="entry name" value="TYPE IV METHYL-DIRECTED RESTRICTION ENZYME ECOKMCRA"/>
    <property type="match status" value="1"/>
</dbReference>
<dbReference type="Gene3D" id="1.10.30.50">
    <property type="match status" value="1"/>
</dbReference>
<dbReference type="GO" id="GO:0004519">
    <property type="term" value="F:endonuclease activity"/>
    <property type="evidence" value="ECO:0007669"/>
    <property type="project" value="UniProtKB-KW"/>
</dbReference>
<dbReference type="KEGG" id="ahel:Q31a_41930"/>
<dbReference type="Pfam" id="PF14279">
    <property type="entry name" value="HNH_5"/>
    <property type="match status" value="1"/>
</dbReference>
<name>A0A518GB82_9BACT</name>
<keyword evidence="2" id="KW-0378">Hydrolase</keyword>
<proteinExistence type="predicted"/>
<dbReference type="Proteomes" id="UP000318017">
    <property type="component" value="Chromosome"/>
</dbReference>
<dbReference type="InterPro" id="IPR003615">
    <property type="entry name" value="HNH_nuc"/>
</dbReference>
<dbReference type="InterPro" id="IPR052892">
    <property type="entry name" value="NA-targeting_endonuclease"/>
</dbReference>
<dbReference type="EMBL" id="CP036298">
    <property type="protein sequence ID" value="QDV25865.1"/>
    <property type="molecule type" value="Genomic_DNA"/>
</dbReference>
<keyword evidence="2" id="KW-0255">Endonuclease</keyword>
<reference evidence="2 3" key="1">
    <citation type="submission" date="2019-02" db="EMBL/GenBank/DDBJ databases">
        <title>Deep-cultivation of Planctomycetes and their phenomic and genomic characterization uncovers novel biology.</title>
        <authorList>
            <person name="Wiegand S."/>
            <person name="Jogler M."/>
            <person name="Boedeker C."/>
            <person name="Pinto D."/>
            <person name="Vollmers J."/>
            <person name="Rivas-Marin E."/>
            <person name="Kohn T."/>
            <person name="Peeters S.H."/>
            <person name="Heuer A."/>
            <person name="Rast P."/>
            <person name="Oberbeckmann S."/>
            <person name="Bunk B."/>
            <person name="Jeske O."/>
            <person name="Meyerdierks A."/>
            <person name="Storesund J.E."/>
            <person name="Kallscheuer N."/>
            <person name="Luecker S."/>
            <person name="Lage O.M."/>
            <person name="Pohl T."/>
            <person name="Merkel B.J."/>
            <person name="Hornburger P."/>
            <person name="Mueller R.-W."/>
            <person name="Bruemmer F."/>
            <person name="Labrenz M."/>
            <person name="Spormann A.M."/>
            <person name="Op den Camp H."/>
            <person name="Overmann J."/>
            <person name="Amann R."/>
            <person name="Jetten M.S.M."/>
            <person name="Mascher T."/>
            <person name="Medema M.H."/>
            <person name="Devos D.P."/>
            <person name="Kaster A.-K."/>
            <person name="Ovreas L."/>
            <person name="Rohde M."/>
            <person name="Galperin M.Y."/>
            <person name="Jogler C."/>
        </authorList>
    </citation>
    <scope>NUCLEOTIDE SEQUENCE [LARGE SCALE GENOMIC DNA]</scope>
    <source>
        <strain evidence="2 3">Q31a</strain>
    </source>
</reference>
<dbReference type="CDD" id="cd00085">
    <property type="entry name" value="HNHc"/>
    <property type="match status" value="1"/>
</dbReference>
<sequence length="197" mass="22560">MPTPVIDTVRQHIAWAYANLARAHAALDAGAIKYARTHHMIRAKLFKGLTSRTMQMRTLYDDEKVKLNYPQACCYCGATTSLSIDHLIPRIKGGEDYSDNLVWACKSCNSSKRDRDLLEWCLIKNAFPSVLLLRRYMKLVARYCEAHELLDIRLEDAHSHRLPFMIELLPYTFPDLSSLVLWVPIQQPESPVSAGDR</sequence>
<evidence type="ECO:0000313" key="2">
    <source>
        <dbReference type="EMBL" id="QDV25865.1"/>
    </source>
</evidence>
<evidence type="ECO:0000313" key="3">
    <source>
        <dbReference type="Proteomes" id="UP000318017"/>
    </source>
</evidence>
<keyword evidence="3" id="KW-1185">Reference proteome</keyword>
<evidence type="ECO:0000259" key="1">
    <source>
        <dbReference type="SMART" id="SM00507"/>
    </source>
</evidence>